<dbReference type="InterPro" id="IPR039305">
    <property type="entry name" value="PILS2/6"/>
</dbReference>
<gene>
    <name evidence="7" type="ORF">HS088_TW03G00307</name>
</gene>
<keyword evidence="4 6" id="KW-0472">Membrane</keyword>
<evidence type="ECO:0000256" key="1">
    <source>
        <dbReference type="ARBA" id="ARBA00004141"/>
    </source>
</evidence>
<keyword evidence="5" id="KW-0927">Auxin signaling pathway</keyword>
<feature type="transmembrane region" description="Helical" evidence="6">
    <location>
        <begin position="359"/>
        <end position="382"/>
    </location>
</feature>
<dbReference type="AlphaFoldDB" id="A0A7J7DUL1"/>
<dbReference type="GO" id="GO:0080162">
    <property type="term" value="P:endoplasmic reticulum to cytosol auxin transport"/>
    <property type="evidence" value="ECO:0007669"/>
    <property type="project" value="InterPro"/>
</dbReference>
<evidence type="ECO:0000256" key="2">
    <source>
        <dbReference type="ARBA" id="ARBA00022692"/>
    </source>
</evidence>
<evidence type="ECO:0000256" key="3">
    <source>
        <dbReference type="ARBA" id="ARBA00022989"/>
    </source>
</evidence>
<comment type="caution">
    <text evidence="7">The sequence shown here is derived from an EMBL/GenBank/DDBJ whole genome shotgun (WGS) entry which is preliminary data.</text>
</comment>
<sequence length="455" mass="50485">MEAAIRVVMASLREKMKSEGVDVSTAIFPLLKLLSLTIIGLILAHPKVQLVPRSTYKLLSKLVFALFLPCLIFTHLGPSITLNNFLLWWFLPVNVLISTVIGCVLGYLVALLCQPPPEFFRFTIVTTGFGNTGHIALAIVGSVCHNPDNPFGSECKRSGMAYVSLTQWVSVILVYTFVYHMMEPPLEYYEIVEDEEDEIMEVIDNSNVSRPLLVEAEWPGMEAKETEHCKTPFIARLFNTNSESNISDRNIPDLESIDEERIKSIRCLAEPKVVRKIRVVAEKTPIQHILQPPTIASFLAILVGIIPQVKSAIYGQDAALGVVTDSLDILAEAAVPSVMLILGGMLAEGPKDSRLGMRTTVGIIVTRILLLPVAGIGVICLADKWHLLVKDDRLYRFVLLLQYTTPSAILLGAVASLRGYAVKEASALLFWQHVFALFSLSFYIIVYFNLLLPYV</sequence>
<feature type="transmembrane region" description="Helical" evidence="6">
    <location>
        <begin position="26"/>
        <end position="46"/>
    </location>
</feature>
<keyword evidence="3 6" id="KW-1133">Transmembrane helix</keyword>
<evidence type="ECO:0000313" key="7">
    <source>
        <dbReference type="EMBL" id="KAF5749979.1"/>
    </source>
</evidence>
<dbReference type="InParanoid" id="A0A7J7DUL1"/>
<feature type="transmembrane region" description="Helical" evidence="6">
    <location>
        <begin position="58"/>
        <end position="76"/>
    </location>
</feature>
<feature type="transmembrane region" description="Helical" evidence="6">
    <location>
        <begin position="429"/>
        <end position="452"/>
    </location>
</feature>
<protein>
    <recommendedName>
        <fullName evidence="9">Auxin efflux carrier family protein</fullName>
    </recommendedName>
</protein>
<feature type="transmembrane region" description="Helical" evidence="6">
    <location>
        <begin position="160"/>
        <end position="179"/>
    </location>
</feature>
<organism evidence="7 8">
    <name type="scientific">Tripterygium wilfordii</name>
    <name type="common">Thunder God vine</name>
    <dbReference type="NCBI Taxonomy" id="458696"/>
    <lineage>
        <taxon>Eukaryota</taxon>
        <taxon>Viridiplantae</taxon>
        <taxon>Streptophyta</taxon>
        <taxon>Embryophyta</taxon>
        <taxon>Tracheophyta</taxon>
        <taxon>Spermatophyta</taxon>
        <taxon>Magnoliopsida</taxon>
        <taxon>eudicotyledons</taxon>
        <taxon>Gunneridae</taxon>
        <taxon>Pentapetalae</taxon>
        <taxon>rosids</taxon>
        <taxon>fabids</taxon>
        <taxon>Celastrales</taxon>
        <taxon>Celastraceae</taxon>
        <taxon>Tripterygium</taxon>
    </lineage>
</organism>
<dbReference type="OrthoDB" id="191139at2759"/>
<dbReference type="InterPro" id="IPR004776">
    <property type="entry name" value="Mem_transp_PIN-like"/>
</dbReference>
<evidence type="ECO:0000256" key="6">
    <source>
        <dbReference type="SAM" id="Phobius"/>
    </source>
</evidence>
<comment type="subcellular location">
    <subcellularLocation>
        <location evidence="1">Membrane</location>
        <topology evidence="1">Multi-pass membrane protein</topology>
    </subcellularLocation>
</comment>
<evidence type="ECO:0000256" key="5">
    <source>
        <dbReference type="ARBA" id="ARBA00023294"/>
    </source>
</evidence>
<evidence type="ECO:0000256" key="4">
    <source>
        <dbReference type="ARBA" id="ARBA00023136"/>
    </source>
</evidence>
<dbReference type="GO" id="GO:0016020">
    <property type="term" value="C:membrane"/>
    <property type="evidence" value="ECO:0007669"/>
    <property type="project" value="UniProtKB-SubCell"/>
</dbReference>
<dbReference type="PANTHER" id="PTHR31419">
    <property type="entry name" value="PROTEIN PIN-LIKES 2"/>
    <property type="match status" value="1"/>
</dbReference>
<feature type="transmembrane region" description="Helical" evidence="6">
    <location>
        <begin position="394"/>
        <end position="417"/>
    </location>
</feature>
<feature type="transmembrane region" description="Helical" evidence="6">
    <location>
        <begin position="88"/>
        <end position="112"/>
    </location>
</feature>
<dbReference type="Proteomes" id="UP000593562">
    <property type="component" value="Unassembled WGS sequence"/>
</dbReference>
<evidence type="ECO:0008006" key="9">
    <source>
        <dbReference type="Google" id="ProtNLM"/>
    </source>
</evidence>
<dbReference type="Pfam" id="PF03547">
    <property type="entry name" value="Mem_trans"/>
    <property type="match status" value="1"/>
</dbReference>
<keyword evidence="2 6" id="KW-0812">Transmembrane</keyword>
<keyword evidence="8" id="KW-1185">Reference proteome</keyword>
<proteinExistence type="predicted"/>
<evidence type="ECO:0000313" key="8">
    <source>
        <dbReference type="Proteomes" id="UP000593562"/>
    </source>
</evidence>
<dbReference type="GO" id="GO:0009734">
    <property type="term" value="P:auxin-activated signaling pathway"/>
    <property type="evidence" value="ECO:0007669"/>
    <property type="project" value="UniProtKB-KW"/>
</dbReference>
<accession>A0A7J7DUL1</accession>
<feature type="transmembrane region" description="Helical" evidence="6">
    <location>
        <begin position="119"/>
        <end position="140"/>
    </location>
</feature>
<reference evidence="7 8" key="1">
    <citation type="journal article" date="2020" name="Nat. Commun.">
        <title>Genome of Tripterygium wilfordii and identification of cytochrome P450 involved in triptolide biosynthesis.</title>
        <authorList>
            <person name="Tu L."/>
            <person name="Su P."/>
            <person name="Zhang Z."/>
            <person name="Gao L."/>
            <person name="Wang J."/>
            <person name="Hu T."/>
            <person name="Zhou J."/>
            <person name="Zhang Y."/>
            <person name="Zhao Y."/>
            <person name="Liu Y."/>
            <person name="Song Y."/>
            <person name="Tong Y."/>
            <person name="Lu Y."/>
            <person name="Yang J."/>
            <person name="Xu C."/>
            <person name="Jia M."/>
            <person name="Peters R.J."/>
            <person name="Huang L."/>
            <person name="Gao W."/>
        </authorList>
    </citation>
    <scope>NUCLEOTIDE SEQUENCE [LARGE SCALE GENOMIC DNA]</scope>
    <source>
        <strain evidence="8">cv. XIE 37</strain>
        <tissue evidence="7">Leaf</tissue>
    </source>
</reference>
<name>A0A7J7DUL1_TRIWF</name>
<dbReference type="PANTHER" id="PTHR31419:SF8">
    <property type="entry name" value="PROTEIN PIN-LIKES 2-LIKE"/>
    <property type="match status" value="1"/>
</dbReference>
<dbReference type="EMBL" id="JAAARO010000003">
    <property type="protein sequence ID" value="KAF5749979.1"/>
    <property type="molecule type" value="Genomic_DNA"/>
</dbReference>